<dbReference type="eggNOG" id="COG1871">
    <property type="taxonomic scope" value="Bacteria"/>
</dbReference>
<evidence type="ECO:0000313" key="5">
    <source>
        <dbReference type="Proteomes" id="UP000009080"/>
    </source>
</evidence>
<dbReference type="GO" id="GO:0050568">
    <property type="term" value="F:protein-glutamine glutaminase activity"/>
    <property type="evidence" value="ECO:0007669"/>
    <property type="project" value="UniProtKB-UniRule"/>
</dbReference>
<keyword evidence="2 3" id="KW-0378">Hydrolase</keyword>
<dbReference type="GO" id="GO:0006935">
    <property type="term" value="P:chemotaxis"/>
    <property type="evidence" value="ECO:0007669"/>
    <property type="project" value="UniProtKB-UniRule"/>
</dbReference>
<keyword evidence="5" id="KW-1185">Reference proteome</keyword>
<dbReference type="STRING" id="377629.TERTU_1343"/>
<dbReference type="KEGG" id="ttu:TERTU_1343"/>
<comment type="function">
    <text evidence="3">Probably deamidates glutamine residues to glutamate on methyl-accepting chemotaxis receptors (MCPs), playing an important role in chemotaxis.</text>
</comment>
<dbReference type="OrthoDB" id="9807202at2"/>
<dbReference type="NCBIfam" id="NF010013">
    <property type="entry name" value="PRK13487.1"/>
    <property type="match status" value="1"/>
</dbReference>
<dbReference type="PANTHER" id="PTHR35147:SF2">
    <property type="entry name" value="CHEMORECEPTOR GLUTAMINE DEAMIDASE CHED-RELATED"/>
    <property type="match status" value="1"/>
</dbReference>
<evidence type="ECO:0000256" key="2">
    <source>
        <dbReference type="ARBA" id="ARBA00022801"/>
    </source>
</evidence>
<dbReference type="SUPFAM" id="SSF64438">
    <property type="entry name" value="CNF1/YfiH-like putative cysteine hydrolases"/>
    <property type="match status" value="1"/>
</dbReference>
<dbReference type="Pfam" id="PF03975">
    <property type="entry name" value="CheD"/>
    <property type="match status" value="1"/>
</dbReference>
<accession>C5BSF3</accession>
<protein>
    <recommendedName>
        <fullName evidence="3">Probable chemoreceptor glutamine deamidase CheD</fullName>
        <ecNumber evidence="3">3.5.1.44</ecNumber>
    </recommendedName>
</protein>
<dbReference type="EC" id="3.5.1.44" evidence="3"/>
<proteinExistence type="inferred from homology"/>
<comment type="similarity">
    <text evidence="3">Belongs to the CheD family.</text>
</comment>
<dbReference type="CDD" id="cd16352">
    <property type="entry name" value="CheD"/>
    <property type="match status" value="1"/>
</dbReference>
<dbReference type="Gene3D" id="3.30.1330.200">
    <property type="match status" value="1"/>
</dbReference>
<keyword evidence="1 3" id="KW-0145">Chemotaxis</keyword>
<gene>
    <name evidence="3" type="primary">cheD</name>
    <name evidence="4" type="ordered locus">TERTU_1343</name>
</gene>
<dbReference type="Proteomes" id="UP000009080">
    <property type="component" value="Chromosome"/>
</dbReference>
<dbReference type="HAMAP" id="MF_01440">
    <property type="entry name" value="CheD"/>
    <property type="match status" value="1"/>
</dbReference>
<sequence length="213" mass="24034">MFSSDYKPERPLKGFEHINRYWDKRMNTAAAKILPGECYVSRTGEMIVTVLGSCISACIRDRVIGIGGMNHFMLPVASSDSMITRPNAVNKELCYGNWAMEYLINAILKQGGKRERLEVKVFGGGRVLTCMTNIDVGKRNIDFLLNYLERDGLAIAAQDLGHDYPRKVLYFPDTGAVKLKKLRTRANTTIERREKAYLDSMVSKPAEGDIELF</sequence>
<dbReference type="InterPro" id="IPR005659">
    <property type="entry name" value="Chemorcpt_Glu_NH3ase_CheD"/>
</dbReference>
<dbReference type="RefSeq" id="WP_015817185.1">
    <property type="nucleotide sequence ID" value="NC_012997.1"/>
</dbReference>
<dbReference type="PANTHER" id="PTHR35147">
    <property type="entry name" value="CHEMORECEPTOR GLUTAMINE DEAMIDASE CHED-RELATED"/>
    <property type="match status" value="1"/>
</dbReference>
<comment type="catalytic activity">
    <reaction evidence="3">
        <text>L-glutaminyl-[protein] + H2O = L-glutamyl-[protein] + NH4(+)</text>
        <dbReference type="Rhea" id="RHEA:16441"/>
        <dbReference type="Rhea" id="RHEA-COMP:10207"/>
        <dbReference type="Rhea" id="RHEA-COMP:10208"/>
        <dbReference type="ChEBI" id="CHEBI:15377"/>
        <dbReference type="ChEBI" id="CHEBI:28938"/>
        <dbReference type="ChEBI" id="CHEBI:29973"/>
        <dbReference type="ChEBI" id="CHEBI:30011"/>
        <dbReference type="EC" id="3.5.1.44"/>
    </reaction>
</comment>
<dbReference type="EMBL" id="CP001614">
    <property type="protein sequence ID" value="ACR11073.1"/>
    <property type="molecule type" value="Genomic_DNA"/>
</dbReference>
<evidence type="ECO:0000313" key="4">
    <source>
        <dbReference type="EMBL" id="ACR11073.1"/>
    </source>
</evidence>
<dbReference type="AlphaFoldDB" id="C5BSF3"/>
<dbReference type="InterPro" id="IPR011324">
    <property type="entry name" value="Cytotoxic_necrot_fac-like_cat"/>
</dbReference>
<reference evidence="4 5" key="1">
    <citation type="journal article" date="2009" name="PLoS ONE">
        <title>The complete genome of Teredinibacter turnerae T7901: an intracellular endosymbiont of marine wood-boring bivalves (shipworms).</title>
        <authorList>
            <person name="Yang J.C."/>
            <person name="Madupu R."/>
            <person name="Durkin A.S."/>
            <person name="Ekborg N.A."/>
            <person name="Pedamallu C.S."/>
            <person name="Hostetler J.B."/>
            <person name="Radune D."/>
            <person name="Toms B.S."/>
            <person name="Henrissat B."/>
            <person name="Coutinho P.M."/>
            <person name="Schwarz S."/>
            <person name="Field L."/>
            <person name="Trindade-Silva A.E."/>
            <person name="Soares C.A.G."/>
            <person name="Elshahawi S."/>
            <person name="Hanora A."/>
            <person name="Schmidt E.W."/>
            <person name="Haygood M.G."/>
            <person name="Posfai J."/>
            <person name="Benner J."/>
            <person name="Madinger C."/>
            <person name="Nove J."/>
            <person name="Anton B."/>
            <person name="Chaudhary K."/>
            <person name="Foster J."/>
            <person name="Holman A."/>
            <person name="Kumar S."/>
            <person name="Lessard P.A."/>
            <person name="Luyten Y.A."/>
            <person name="Slatko B."/>
            <person name="Wood N."/>
            <person name="Wu B."/>
            <person name="Teplitski M."/>
            <person name="Mougous J.D."/>
            <person name="Ward N."/>
            <person name="Eisen J.A."/>
            <person name="Badger J.H."/>
            <person name="Distel D.L."/>
        </authorList>
    </citation>
    <scope>NUCLEOTIDE SEQUENCE [LARGE SCALE GENOMIC DNA]</scope>
    <source>
        <strain evidence="5">ATCC 39867 / T7901</strain>
    </source>
</reference>
<evidence type="ECO:0000256" key="3">
    <source>
        <dbReference type="HAMAP-Rule" id="MF_01440"/>
    </source>
</evidence>
<evidence type="ECO:0000256" key="1">
    <source>
        <dbReference type="ARBA" id="ARBA00022500"/>
    </source>
</evidence>
<dbReference type="HOGENOM" id="CLU_087854_0_0_6"/>
<organism evidence="4 5">
    <name type="scientific">Teredinibacter turnerae (strain ATCC 39867 / T7901)</name>
    <dbReference type="NCBI Taxonomy" id="377629"/>
    <lineage>
        <taxon>Bacteria</taxon>
        <taxon>Pseudomonadati</taxon>
        <taxon>Pseudomonadota</taxon>
        <taxon>Gammaproteobacteria</taxon>
        <taxon>Cellvibrionales</taxon>
        <taxon>Cellvibrionaceae</taxon>
        <taxon>Teredinibacter</taxon>
    </lineage>
</organism>
<dbReference type="InterPro" id="IPR038592">
    <property type="entry name" value="CheD-like_sf"/>
</dbReference>
<name>C5BSF3_TERTT</name>